<reference evidence="1 2" key="1">
    <citation type="submission" date="2019-11" db="EMBL/GenBank/DDBJ databases">
        <title>Genome sequences of 17 halophilic strains isolated from different environments.</title>
        <authorList>
            <person name="Furrow R.E."/>
        </authorList>
    </citation>
    <scope>NUCLEOTIDE SEQUENCE [LARGE SCALE GENOMIC DNA]</scope>
    <source>
        <strain evidence="1 2">SL-4</strain>
    </source>
</reference>
<dbReference type="Pfam" id="PF08963">
    <property type="entry name" value="DUF1878"/>
    <property type="match status" value="1"/>
</dbReference>
<dbReference type="EMBL" id="WMFA01000018">
    <property type="protein sequence ID" value="MYL73078.1"/>
    <property type="molecule type" value="Genomic_DNA"/>
</dbReference>
<dbReference type="Proteomes" id="UP000450457">
    <property type="component" value="Unassembled WGS sequence"/>
</dbReference>
<evidence type="ECO:0000313" key="1">
    <source>
        <dbReference type="EMBL" id="MYL73078.1"/>
    </source>
</evidence>
<name>A0A845FH56_9BACI</name>
<dbReference type="SUPFAM" id="SSF109915">
    <property type="entry name" value="Hypothetical protein YhaI"/>
    <property type="match status" value="1"/>
</dbReference>
<dbReference type="InterPro" id="IPR015058">
    <property type="entry name" value="DUF1878"/>
</dbReference>
<dbReference type="Gene3D" id="1.10.3750.10">
    <property type="entry name" value="YhaI-like"/>
    <property type="match status" value="1"/>
</dbReference>
<accession>A0A845FH56</accession>
<organism evidence="1 2">
    <name type="scientific">Halobacillus litoralis</name>
    <dbReference type="NCBI Taxonomy" id="45668"/>
    <lineage>
        <taxon>Bacteria</taxon>
        <taxon>Bacillati</taxon>
        <taxon>Bacillota</taxon>
        <taxon>Bacilli</taxon>
        <taxon>Bacillales</taxon>
        <taxon>Bacillaceae</taxon>
        <taxon>Halobacillus</taxon>
    </lineage>
</organism>
<dbReference type="InterPro" id="IPR035945">
    <property type="entry name" value="YhaI-like_sf"/>
</dbReference>
<gene>
    <name evidence="1" type="ORF">GLW00_19875</name>
</gene>
<sequence>MTRVTAGCGGSILEKVNRCETFAFHLNLLLEVEEMKKYPFTKLVIEKSLTKIEYMETLQLLRTLEERYEEDIANGLIHHNDLMVHFAGMLCYKLPIEETLEALDQQGIHTELTKQLILLHYK</sequence>
<protein>
    <submittedName>
        <fullName evidence="1">DUF1878 family protein</fullName>
    </submittedName>
</protein>
<proteinExistence type="predicted"/>
<dbReference type="AlphaFoldDB" id="A0A845FH56"/>
<evidence type="ECO:0000313" key="2">
    <source>
        <dbReference type="Proteomes" id="UP000450457"/>
    </source>
</evidence>
<comment type="caution">
    <text evidence="1">The sequence shown here is derived from an EMBL/GenBank/DDBJ whole genome shotgun (WGS) entry which is preliminary data.</text>
</comment>